<organism evidence="1 2">
    <name type="scientific">Mytilus coruscus</name>
    <name type="common">Sea mussel</name>
    <dbReference type="NCBI Taxonomy" id="42192"/>
    <lineage>
        <taxon>Eukaryota</taxon>
        <taxon>Metazoa</taxon>
        <taxon>Spiralia</taxon>
        <taxon>Lophotrochozoa</taxon>
        <taxon>Mollusca</taxon>
        <taxon>Bivalvia</taxon>
        <taxon>Autobranchia</taxon>
        <taxon>Pteriomorphia</taxon>
        <taxon>Mytilida</taxon>
        <taxon>Mytiloidea</taxon>
        <taxon>Mytilidae</taxon>
        <taxon>Mytilinae</taxon>
        <taxon>Mytilus</taxon>
    </lineage>
</organism>
<evidence type="ECO:0008006" key="3">
    <source>
        <dbReference type="Google" id="ProtNLM"/>
    </source>
</evidence>
<dbReference type="EMBL" id="CACVKT020005616">
    <property type="protein sequence ID" value="CAC5396438.1"/>
    <property type="molecule type" value="Genomic_DNA"/>
</dbReference>
<name>A0A6J8CJ19_MYTCO</name>
<evidence type="ECO:0000313" key="2">
    <source>
        <dbReference type="Proteomes" id="UP000507470"/>
    </source>
</evidence>
<dbReference type="OrthoDB" id="10049726at2759"/>
<evidence type="ECO:0000313" key="1">
    <source>
        <dbReference type="EMBL" id="CAC5396438.1"/>
    </source>
</evidence>
<keyword evidence="2" id="KW-1185">Reference proteome</keyword>
<accession>A0A6J8CJ19</accession>
<reference evidence="1 2" key="1">
    <citation type="submission" date="2020-06" db="EMBL/GenBank/DDBJ databases">
        <authorList>
            <person name="Li R."/>
            <person name="Bekaert M."/>
        </authorList>
    </citation>
    <scope>NUCLEOTIDE SEQUENCE [LARGE SCALE GENOMIC DNA]</scope>
    <source>
        <strain evidence="2">wild</strain>
    </source>
</reference>
<proteinExistence type="predicted"/>
<dbReference type="Proteomes" id="UP000507470">
    <property type="component" value="Unassembled WGS sequence"/>
</dbReference>
<protein>
    <recommendedName>
        <fullName evidence="3">SWIM-type domain-containing protein</fullName>
    </recommendedName>
</protein>
<dbReference type="AlphaFoldDB" id="A0A6J8CJ19"/>
<gene>
    <name evidence="1" type="ORF">MCOR_30994</name>
</gene>
<sequence length="251" mass="28914">MWTRAIISISSEGHTAHTKGRPLVKPMIVCTTTGYYVSVLGPYLADYRNNDASILTHMLKTNVEEIRDWIRWIVESSNARIKTWKYLSHTLPTNQIPFIGDFVRIVCALSNKYAQPLSQCRDVESDQLEAAKMIHLSKMSNTLKETCGDRKPIEKEIDMEGSQNVILRIFLGKTQTYSGLKYKSRHTSSKKHQLWIRYNESYIDSWYCLCRAGARVVGACSHVAAVLWYLGKELYKDKSVSYGVRNWENMF</sequence>